<reference evidence="1 2" key="1">
    <citation type="submission" date="2020-10" db="EMBL/GenBank/DDBJ databases">
        <title>Plant Genome Project.</title>
        <authorList>
            <person name="Zhang R.-G."/>
        </authorList>
    </citation>
    <scope>NUCLEOTIDE SEQUENCE [LARGE SCALE GENOMIC DNA]</scope>
    <source>
        <strain evidence="1">FAFU-HL-1</strain>
        <tissue evidence="1">Leaf</tissue>
    </source>
</reference>
<dbReference type="OrthoDB" id="780319at2759"/>
<keyword evidence="2" id="KW-1185">Reference proteome</keyword>
<dbReference type="InterPro" id="IPR004926">
    <property type="entry name" value="LEA_3a"/>
</dbReference>
<name>A0A835N1Q6_9ROSI</name>
<proteinExistence type="predicted"/>
<comment type="caution">
    <text evidence="1">The sequence shown here is derived from an EMBL/GenBank/DDBJ whole genome shotgun (WGS) entry which is preliminary data.</text>
</comment>
<evidence type="ECO:0000313" key="2">
    <source>
        <dbReference type="Proteomes" id="UP000657918"/>
    </source>
</evidence>
<dbReference type="PANTHER" id="PTHR33509">
    <property type="entry name" value="LATE EMBRYOGENIS ABUNDANT PROTEIN 2-RELATED"/>
    <property type="match status" value="1"/>
</dbReference>
<evidence type="ECO:0000313" key="1">
    <source>
        <dbReference type="EMBL" id="KAF9685355.1"/>
    </source>
</evidence>
<dbReference type="EMBL" id="JADGMS010000003">
    <property type="protein sequence ID" value="KAF9685355.1"/>
    <property type="molecule type" value="Genomic_DNA"/>
</dbReference>
<organism evidence="1 2">
    <name type="scientific">Salix dunnii</name>
    <dbReference type="NCBI Taxonomy" id="1413687"/>
    <lineage>
        <taxon>Eukaryota</taxon>
        <taxon>Viridiplantae</taxon>
        <taxon>Streptophyta</taxon>
        <taxon>Embryophyta</taxon>
        <taxon>Tracheophyta</taxon>
        <taxon>Spermatophyta</taxon>
        <taxon>Magnoliopsida</taxon>
        <taxon>eudicotyledons</taxon>
        <taxon>Gunneridae</taxon>
        <taxon>Pentapetalae</taxon>
        <taxon>rosids</taxon>
        <taxon>fabids</taxon>
        <taxon>Malpighiales</taxon>
        <taxon>Salicaceae</taxon>
        <taxon>Saliceae</taxon>
        <taxon>Salix</taxon>
    </lineage>
</organism>
<dbReference type="AlphaFoldDB" id="A0A835N1Q6"/>
<dbReference type="PANTHER" id="PTHR33509:SF21">
    <property type="entry name" value="OS02G0564600 PROTEIN"/>
    <property type="match status" value="1"/>
</dbReference>
<sequence>MGKLQIKNGLAESFVLSPPINSANNDDMNMINRSYGIATENLSKQKAAISEMRKAKDVKSSDDLEAGDSEEFWMRDPKTGNWIPESHFGDIAELREKVLSKKERFYKTNSSMIKLRSHLSNVKWILISTMF</sequence>
<gene>
    <name evidence="1" type="ORF">SADUNF_Sadunf03G0046000</name>
</gene>
<dbReference type="Pfam" id="PF03242">
    <property type="entry name" value="LEA_3a"/>
    <property type="match status" value="1"/>
</dbReference>
<dbReference type="Proteomes" id="UP000657918">
    <property type="component" value="Unassembled WGS sequence"/>
</dbReference>
<accession>A0A835N1Q6</accession>
<protein>
    <submittedName>
        <fullName evidence="1">Uncharacterized protein</fullName>
    </submittedName>
</protein>